<feature type="transmembrane region" description="Helical" evidence="1">
    <location>
        <begin position="222"/>
        <end position="242"/>
    </location>
</feature>
<feature type="transmembrane region" description="Helical" evidence="1">
    <location>
        <begin position="400"/>
        <end position="416"/>
    </location>
</feature>
<dbReference type="HOGENOM" id="CLU_050650_0_0_10"/>
<keyword evidence="1" id="KW-1133">Transmembrane helix</keyword>
<dbReference type="EMBL" id="ADLV01000018">
    <property type="protein sequence ID" value="EGK02431.1"/>
    <property type="molecule type" value="Genomic_DNA"/>
</dbReference>
<feature type="transmembrane region" description="Helical" evidence="1">
    <location>
        <begin position="368"/>
        <end position="388"/>
    </location>
</feature>
<dbReference type="STRING" id="742766.HMPREF9455_01701"/>
<feature type="transmembrane region" description="Helical" evidence="1">
    <location>
        <begin position="58"/>
        <end position="77"/>
    </location>
</feature>
<feature type="transmembrane region" description="Helical" evidence="1">
    <location>
        <begin position="193"/>
        <end position="216"/>
    </location>
</feature>
<protein>
    <submittedName>
        <fullName evidence="2">Uncharacterized protein</fullName>
    </submittedName>
</protein>
<feature type="transmembrane region" description="Helical" evidence="1">
    <location>
        <begin position="32"/>
        <end position="52"/>
    </location>
</feature>
<evidence type="ECO:0000256" key="1">
    <source>
        <dbReference type="SAM" id="Phobius"/>
    </source>
</evidence>
<keyword evidence="3" id="KW-1185">Reference proteome</keyword>
<dbReference type="RefSeq" id="WP_006799216.1">
    <property type="nucleotide sequence ID" value="NZ_GL891981.1"/>
</dbReference>
<comment type="caution">
    <text evidence="2">The sequence shown here is derived from an EMBL/GenBank/DDBJ whole genome shotgun (WGS) entry which is preliminary data.</text>
</comment>
<feature type="transmembrane region" description="Helical" evidence="1">
    <location>
        <begin position="311"/>
        <end position="335"/>
    </location>
</feature>
<dbReference type="OrthoDB" id="1099820at2"/>
<reference evidence="2 3" key="1">
    <citation type="submission" date="2011-04" db="EMBL/GenBank/DDBJ databases">
        <title>The Genome Sequence of Dysgonomonas gadei ATCC BAA-286.</title>
        <authorList>
            <consortium name="The Broad Institute Genome Sequencing Platform"/>
            <person name="Earl A."/>
            <person name="Ward D."/>
            <person name="Feldgarden M."/>
            <person name="Gevers D."/>
            <person name="Pudlo N."/>
            <person name="Martens E."/>
            <person name="Allen-Vercoe E."/>
            <person name="Young S.K."/>
            <person name="Zeng Q."/>
            <person name="Gargeya S."/>
            <person name="Fitzgerald M."/>
            <person name="Haas B."/>
            <person name="Abouelleil A."/>
            <person name="Alvarado L."/>
            <person name="Arachchi H.M."/>
            <person name="Berlin A."/>
            <person name="Brown A."/>
            <person name="Chapman S.B."/>
            <person name="Chen Z."/>
            <person name="Dunbar C."/>
            <person name="Freedman E."/>
            <person name="Gearin G."/>
            <person name="Gellesch M."/>
            <person name="Goldberg J."/>
            <person name="Griggs A."/>
            <person name="Gujja S."/>
            <person name="Heiman D."/>
            <person name="Howarth C."/>
            <person name="Larson L."/>
            <person name="Lui A."/>
            <person name="MacDonald P.J.P."/>
            <person name="Mehta T."/>
            <person name="Montmayeur A."/>
            <person name="Murphy C."/>
            <person name="Neiman D."/>
            <person name="Pearson M."/>
            <person name="Priest M."/>
            <person name="Roberts A."/>
            <person name="Saif S."/>
            <person name="Shea T."/>
            <person name="Shenoy N."/>
            <person name="Sisk P."/>
            <person name="Stolte C."/>
            <person name="Sykes S."/>
            <person name="Yandava C."/>
            <person name="Wortman J."/>
            <person name="Nusbaum C."/>
            <person name="Birren B."/>
        </authorList>
    </citation>
    <scope>NUCLEOTIDE SEQUENCE [LARGE SCALE GENOMIC DNA]</scope>
    <source>
        <strain evidence="2 3">ATCC BAA-286</strain>
    </source>
</reference>
<sequence>MNKATKKIKTWKNGEGNLCFSYDMRQPMEKPWIIVIIGVFFFCVVTGEYLHVGSTYSLSPLILLFMFIFLYWAFYPCKSNEVIEEMMMNKNVDLRLHNELKKFDNDVYEVRRKFYQDSKGTYGIVTGTYMLVLLSNDEVLEYELKYHKPTETESAYFEFLKRPVKCINTKHRKAIETTTIAKLWAKIKIPERVIFLLIIFVIIGISAGLAFLYLWLMTIFEWRAIAFFIGYIVVFMAFQSLIGKSQNKILKSFNFIVSRPIGITIIWFELMFPAMTILMSYMCLGVYAFGIPILVVKSVDFLFNLNMSWETLLFIMIAIGSIVSVHGAKLIHWIIKEHSPLKNWENHKYEAVKTELALYVINKNNVNFLIYLAYFVYLSISGFLQVQYNESLITTDVDGAILKAFLVFIAFSNMVNKSKDVEIKAKPLLSKMIRLMTTHDK</sequence>
<accession>F5IX84</accession>
<dbReference type="Proteomes" id="UP000004913">
    <property type="component" value="Unassembled WGS sequence"/>
</dbReference>
<gene>
    <name evidence="2" type="ORF">HMPREF9455_01701</name>
</gene>
<keyword evidence="1" id="KW-0472">Membrane</keyword>
<keyword evidence="1" id="KW-0812">Transmembrane</keyword>
<evidence type="ECO:0000313" key="3">
    <source>
        <dbReference type="Proteomes" id="UP000004913"/>
    </source>
</evidence>
<name>F5IX84_9BACT</name>
<proteinExistence type="predicted"/>
<feature type="transmembrane region" description="Helical" evidence="1">
    <location>
        <begin position="263"/>
        <end position="291"/>
    </location>
</feature>
<organism evidence="2 3">
    <name type="scientific">Dysgonomonas gadei ATCC BAA-286</name>
    <dbReference type="NCBI Taxonomy" id="742766"/>
    <lineage>
        <taxon>Bacteria</taxon>
        <taxon>Pseudomonadati</taxon>
        <taxon>Bacteroidota</taxon>
        <taxon>Bacteroidia</taxon>
        <taxon>Bacteroidales</taxon>
        <taxon>Dysgonomonadaceae</taxon>
        <taxon>Dysgonomonas</taxon>
    </lineage>
</organism>
<dbReference type="AlphaFoldDB" id="F5IX84"/>
<evidence type="ECO:0000313" key="2">
    <source>
        <dbReference type="EMBL" id="EGK02431.1"/>
    </source>
</evidence>